<dbReference type="CDD" id="cd06173">
    <property type="entry name" value="MFS_MefA_like"/>
    <property type="match status" value="1"/>
</dbReference>
<evidence type="ECO:0000259" key="8">
    <source>
        <dbReference type="PROSITE" id="PS50850"/>
    </source>
</evidence>
<protein>
    <submittedName>
        <fullName evidence="9">MFS transporter</fullName>
    </submittedName>
</protein>
<name>A0A5J5KZE8_9MICC</name>
<keyword evidence="6 7" id="KW-0472">Membrane</keyword>
<feature type="transmembrane region" description="Helical" evidence="7">
    <location>
        <begin position="86"/>
        <end position="119"/>
    </location>
</feature>
<accession>A0A5J5KZE8</accession>
<evidence type="ECO:0000256" key="7">
    <source>
        <dbReference type="SAM" id="Phobius"/>
    </source>
</evidence>
<sequence length="416" mass="43910">MAATSSGAFRSFRYPNYRRWYTGAVVSNVGTWMQRTAQSWLVFAELTDQDTRAMGVVMALQFAPQMVLAPYAGVIVDRSDRRQLLVVTQAVMAALALILGLLIVTGLVTLGLVMVFALALGMATTFDAPARQTFVSQLVEDEDLSNAVALNSTSFNLARLVGPAVAGLLVAAVGSGWVFLLNSPSFAAMLAALWSLDRARLRPSPRAPRGRGQILEGFRYVAGRPDLLGVLLTIFIIGTFGLNFAVYLAAMAGTEYGQGSEAFGILNSALALGTLAGALLSAQRPRARLRTMFLGAAGFALSTVLAATAPNVVMFALWLVPTGLAVLTVTTTANAYVQTTTDPAMRGRVMSLYTAIFMGGTPIGAPLVGWITAAFGPRWGMAPAVAAGVAGLAIGAALLWWYSRHPGDRPSTGRKV</sequence>
<feature type="domain" description="Major facilitator superfamily (MFS) profile" evidence="8">
    <location>
        <begin position="1"/>
        <end position="405"/>
    </location>
</feature>
<reference evidence="9 10" key="1">
    <citation type="submission" date="2019-05" db="EMBL/GenBank/DDBJ databases">
        <title>Kocuria coralli sp. nov., a novel actinobacterium isolated from coral reef seawater.</title>
        <authorList>
            <person name="Li J."/>
        </authorList>
    </citation>
    <scope>NUCLEOTIDE SEQUENCE [LARGE SCALE GENOMIC DNA]</scope>
    <source>
        <strain evidence="9 10">SCSIO 13007</strain>
    </source>
</reference>
<keyword evidence="5 7" id="KW-1133">Transmembrane helix</keyword>
<dbReference type="SUPFAM" id="SSF103473">
    <property type="entry name" value="MFS general substrate transporter"/>
    <property type="match status" value="1"/>
</dbReference>
<dbReference type="PANTHER" id="PTHR23513">
    <property type="entry name" value="INTEGRAL MEMBRANE EFFLUX PROTEIN-RELATED"/>
    <property type="match status" value="1"/>
</dbReference>
<evidence type="ECO:0000256" key="6">
    <source>
        <dbReference type="ARBA" id="ARBA00023136"/>
    </source>
</evidence>
<feature type="transmembrane region" description="Helical" evidence="7">
    <location>
        <begin position="227"/>
        <end position="250"/>
    </location>
</feature>
<proteinExistence type="predicted"/>
<feature type="transmembrane region" description="Helical" evidence="7">
    <location>
        <begin position="164"/>
        <end position="196"/>
    </location>
</feature>
<evidence type="ECO:0000256" key="2">
    <source>
        <dbReference type="ARBA" id="ARBA00022448"/>
    </source>
</evidence>
<feature type="transmembrane region" description="Helical" evidence="7">
    <location>
        <begin position="379"/>
        <end position="402"/>
    </location>
</feature>
<dbReference type="AlphaFoldDB" id="A0A5J5KZE8"/>
<keyword evidence="2" id="KW-0813">Transport</keyword>
<evidence type="ECO:0000256" key="5">
    <source>
        <dbReference type="ARBA" id="ARBA00022989"/>
    </source>
</evidence>
<comment type="caution">
    <text evidence="9">The sequence shown here is derived from an EMBL/GenBank/DDBJ whole genome shotgun (WGS) entry which is preliminary data.</text>
</comment>
<dbReference type="InterPro" id="IPR036259">
    <property type="entry name" value="MFS_trans_sf"/>
</dbReference>
<feature type="transmembrane region" description="Helical" evidence="7">
    <location>
        <begin position="262"/>
        <end position="280"/>
    </location>
</feature>
<dbReference type="OrthoDB" id="9775268at2"/>
<dbReference type="EMBL" id="SZWF01000005">
    <property type="protein sequence ID" value="KAA9394710.1"/>
    <property type="molecule type" value="Genomic_DNA"/>
</dbReference>
<feature type="transmembrane region" description="Helical" evidence="7">
    <location>
        <begin position="315"/>
        <end position="337"/>
    </location>
</feature>
<evidence type="ECO:0000256" key="3">
    <source>
        <dbReference type="ARBA" id="ARBA00022475"/>
    </source>
</evidence>
<keyword evidence="3" id="KW-1003">Cell membrane</keyword>
<dbReference type="InterPro" id="IPR020846">
    <property type="entry name" value="MFS_dom"/>
</dbReference>
<dbReference type="RefSeq" id="WP_158033381.1">
    <property type="nucleotide sequence ID" value="NZ_ML708614.1"/>
</dbReference>
<feature type="transmembrane region" description="Helical" evidence="7">
    <location>
        <begin position="349"/>
        <end position="373"/>
    </location>
</feature>
<dbReference type="GO" id="GO:0022857">
    <property type="term" value="F:transmembrane transporter activity"/>
    <property type="evidence" value="ECO:0007669"/>
    <property type="project" value="InterPro"/>
</dbReference>
<dbReference type="GO" id="GO:0005886">
    <property type="term" value="C:plasma membrane"/>
    <property type="evidence" value="ECO:0007669"/>
    <property type="project" value="UniProtKB-SubCell"/>
</dbReference>
<keyword evidence="10" id="KW-1185">Reference proteome</keyword>
<feature type="transmembrane region" description="Helical" evidence="7">
    <location>
        <begin position="53"/>
        <end position="74"/>
    </location>
</feature>
<evidence type="ECO:0000313" key="10">
    <source>
        <dbReference type="Proteomes" id="UP000325957"/>
    </source>
</evidence>
<keyword evidence="4 7" id="KW-0812">Transmembrane</keyword>
<evidence type="ECO:0000256" key="1">
    <source>
        <dbReference type="ARBA" id="ARBA00004651"/>
    </source>
</evidence>
<dbReference type="PANTHER" id="PTHR23513:SF11">
    <property type="entry name" value="STAPHYLOFERRIN A TRANSPORTER"/>
    <property type="match status" value="1"/>
</dbReference>
<comment type="subcellular location">
    <subcellularLocation>
        <location evidence="1">Cell membrane</location>
        <topology evidence="1">Multi-pass membrane protein</topology>
    </subcellularLocation>
</comment>
<dbReference type="Proteomes" id="UP000325957">
    <property type="component" value="Unassembled WGS sequence"/>
</dbReference>
<organism evidence="9 10">
    <name type="scientific">Kocuria coralli</name>
    <dbReference type="NCBI Taxonomy" id="1461025"/>
    <lineage>
        <taxon>Bacteria</taxon>
        <taxon>Bacillati</taxon>
        <taxon>Actinomycetota</taxon>
        <taxon>Actinomycetes</taxon>
        <taxon>Micrococcales</taxon>
        <taxon>Micrococcaceae</taxon>
        <taxon>Kocuria</taxon>
    </lineage>
</organism>
<feature type="transmembrane region" description="Helical" evidence="7">
    <location>
        <begin position="292"/>
        <end position="309"/>
    </location>
</feature>
<dbReference type="Pfam" id="PF05977">
    <property type="entry name" value="MFS_3"/>
    <property type="match status" value="1"/>
</dbReference>
<gene>
    <name evidence="9" type="ORF">FCK90_05960</name>
</gene>
<dbReference type="PROSITE" id="PS50850">
    <property type="entry name" value="MFS"/>
    <property type="match status" value="1"/>
</dbReference>
<evidence type="ECO:0000256" key="4">
    <source>
        <dbReference type="ARBA" id="ARBA00022692"/>
    </source>
</evidence>
<dbReference type="Gene3D" id="1.20.1250.20">
    <property type="entry name" value="MFS general substrate transporter like domains"/>
    <property type="match status" value="2"/>
</dbReference>
<evidence type="ECO:0000313" key="9">
    <source>
        <dbReference type="EMBL" id="KAA9394710.1"/>
    </source>
</evidence>
<dbReference type="InterPro" id="IPR010290">
    <property type="entry name" value="TM_effector"/>
</dbReference>